<gene>
    <name evidence="1" type="ORF">MENTE1834_LOCUS39605</name>
</gene>
<protein>
    <submittedName>
        <fullName evidence="1">Uncharacterized protein</fullName>
    </submittedName>
</protein>
<evidence type="ECO:0000313" key="2">
    <source>
        <dbReference type="Proteomes" id="UP001497535"/>
    </source>
</evidence>
<organism evidence="1 2">
    <name type="scientific">Meloidogyne enterolobii</name>
    <name type="common">Root-knot nematode worm</name>
    <name type="synonym">Meloidogyne mayaguensis</name>
    <dbReference type="NCBI Taxonomy" id="390850"/>
    <lineage>
        <taxon>Eukaryota</taxon>
        <taxon>Metazoa</taxon>
        <taxon>Ecdysozoa</taxon>
        <taxon>Nematoda</taxon>
        <taxon>Chromadorea</taxon>
        <taxon>Rhabditida</taxon>
        <taxon>Tylenchina</taxon>
        <taxon>Tylenchomorpha</taxon>
        <taxon>Tylenchoidea</taxon>
        <taxon>Meloidogynidae</taxon>
        <taxon>Meloidogyninae</taxon>
        <taxon>Meloidogyne</taxon>
    </lineage>
</organism>
<accession>A0ACB1AJN6</accession>
<dbReference type="Proteomes" id="UP001497535">
    <property type="component" value="Unassembled WGS sequence"/>
</dbReference>
<reference evidence="1" key="1">
    <citation type="submission" date="2023-11" db="EMBL/GenBank/DDBJ databases">
        <authorList>
            <person name="Poullet M."/>
        </authorList>
    </citation>
    <scope>NUCLEOTIDE SEQUENCE</scope>
    <source>
        <strain evidence="1">E1834</strain>
    </source>
</reference>
<name>A0ACB1AJN6_MELEN</name>
<evidence type="ECO:0000313" key="1">
    <source>
        <dbReference type="EMBL" id="CAK5091744.1"/>
    </source>
</evidence>
<sequence length="88" mass="9867">MTSLTYICCTRCFSVISINLQAILPLLPYLSNLFVNFNFLFNLPGLYSSSIAIFLNSSLGSLIAVLNPIVSLFTVQSDFNKYLYLVEK</sequence>
<proteinExistence type="predicted"/>
<dbReference type="EMBL" id="CAVMJV010000090">
    <property type="protein sequence ID" value="CAK5091744.1"/>
    <property type="molecule type" value="Genomic_DNA"/>
</dbReference>
<comment type="caution">
    <text evidence="1">The sequence shown here is derived from an EMBL/GenBank/DDBJ whole genome shotgun (WGS) entry which is preliminary data.</text>
</comment>
<keyword evidence="2" id="KW-1185">Reference proteome</keyword>